<organism evidence="1">
    <name type="scientific">Oryza meridionalis</name>
    <dbReference type="NCBI Taxonomy" id="40149"/>
    <lineage>
        <taxon>Eukaryota</taxon>
        <taxon>Viridiplantae</taxon>
        <taxon>Streptophyta</taxon>
        <taxon>Embryophyta</taxon>
        <taxon>Tracheophyta</taxon>
        <taxon>Spermatophyta</taxon>
        <taxon>Magnoliopsida</taxon>
        <taxon>Liliopsida</taxon>
        <taxon>Poales</taxon>
        <taxon>Poaceae</taxon>
        <taxon>BOP clade</taxon>
        <taxon>Oryzoideae</taxon>
        <taxon>Oryzeae</taxon>
        <taxon>Oryzinae</taxon>
        <taxon>Oryza</taxon>
    </lineage>
</organism>
<protein>
    <submittedName>
        <fullName evidence="1">Uncharacterized protein</fullName>
    </submittedName>
</protein>
<evidence type="ECO:0000313" key="2">
    <source>
        <dbReference type="Proteomes" id="UP000008021"/>
    </source>
</evidence>
<dbReference type="EnsemblPlants" id="OMERI07G14540.2">
    <property type="protein sequence ID" value="OMERI07G14540.2"/>
    <property type="gene ID" value="OMERI07G14540"/>
</dbReference>
<keyword evidence="2" id="KW-1185">Reference proteome</keyword>
<proteinExistence type="predicted"/>
<dbReference type="Gramene" id="OMERI07G14540.2">
    <property type="protein sequence ID" value="OMERI07G14540.2"/>
    <property type="gene ID" value="OMERI07G14540"/>
</dbReference>
<dbReference type="AlphaFoldDB" id="A0A0E0ECQ9"/>
<evidence type="ECO:0000313" key="1">
    <source>
        <dbReference type="EnsemblPlants" id="OMERI07G14540.2"/>
    </source>
</evidence>
<dbReference type="HOGENOM" id="CLU_2577909_0_0_1"/>
<accession>A0A0E0ECQ9</accession>
<reference evidence="1" key="2">
    <citation type="submission" date="2018-05" db="EMBL/GenBank/DDBJ databases">
        <title>OmerRS3 (Oryza meridionalis Reference Sequence Version 3).</title>
        <authorList>
            <person name="Zhang J."/>
            <person name="Kudrna D."/>
            <person name="Lee S."/>
            <person name="Talag J."/>
            <person name="Welchert J."/>
            <person name="Wing R.A."/>
        </authorList>
    </citation>
    <scope>NUCLEOTIDE SEQUENCE [LARGE SCALE GENOMIC DNA]</scope>
    <source>
        <strain evidence="1">cv. OR44</strain>
    </source>
</reference>
<reference evidence="1" key="1">
    <citation type="submission" date="2015-04" db="UniProtKB">
        <authorList>
            <consortium name="EnsemblPlants"/>
        </authorList>
    </citation>
    <scope>IDENTIFICATION</scope>
</reference>
<name>A0A0E0ECQ9_9ORYZ</name>
<dbReference type="Proteomes" id="UP000008021">
    <property type="component" value="Chromosome 7"/>
</dbReference>
<sequence length="81" mass="8584">MTTTTSRQGVREGVALTSLFEYHVRKNFPFSVTYVPLSVKNRVFSGVSLYSPASSGNSHSGCPAFAASALKSASRRSAIGP</sequence>